<gene>
    <name evidence="1" type="ORF">FG384_02410</name>
</gene>
<dbReference type="OrthoDB" id="9948088at2"/>
<name>A0A544TWI2_9BACI</name>
<organism evidence="1 2">
    <name type="scientific">Psychrobacillus vulpis</name>
    <dbReference type="NCBI Taxonomy" id="2325572"/>
    <lineage>
        <taxon>Bacteria</taxon>
        <taxon>Bacillati</taxon>
        <taxon>Bacillota</taxon>
        <taxon>Bacilli</taxon>
        <taxon>Bacillales</taxon>
        <taxon>Bacillaceae</taxon>
        <taxon>Psychrobacillus</taxon>
    </lineage>
</organism>
<accession>A0A544TWI2</accession>
<sequence>MKYYYEFNENEYYALVVVTVEGIEPGVKPPYKQATEIYVEIVGGESVESVLEEAHPNLRTKEYAFTKVMRDPTIAEQTLKEAIKEFDSIDNGVLLIDASLL</sequence>
<reference evidence="1 2" key="1">
    <citation type="submission" date="2019-06" db="EMBL/GenBank/DDBJ databases">
        <title>Psychrobacillus vulpis sp. nov., a new species isolated from feces of a red fox that inhabits in The Tablas de Daimiel Natural Park, Albacete, Spain.</title>
        <authorList>
            <person name="Rodriguez M."/>
            <person name="Reina J.C."/>
            <person name="Bejar V."/>
            <person name="Llamas I."/>
        </authorList>
    </citation>
    <scope>NUCLEOTIDE SEQUENCE [LARGE SCALE GENOMIC DNA]</scope>
    <source>
        <strain evidence="1 2">Z8</strain>
    </source>
</reference>
<dbReference type="RefSeq" id="WP_142640944.1">
    <property type="nucleotide sequence ID" value="NZ_VDGI01000001.1"/>
</dbReference>
<dbReference type="AlphaFoldDB" id="A0A544TWI2"/>
<keyword evidence="2" id="KW-1185">Reference proteome</keyword>
<evidence type="ECO:0000313" key="2">
    <source>
        <dbReference type="Proteomes" id="UP000316626"/>
    </source>
</evidence>
<proteinExistence type="predicted"/>
<dbReference type="Proteomes" id="UP000316626">
    <property type="component" value="Unassembled WGS sequence"/>
</dbReference>
<evidence type="ECO:0000313" key="1">
    <source>
        <dbReference type="EMBL" id="TQR21818.1"/>
    </source>
</evidence>
<protein>
    <submittedName>
        <fullName evidence="1">Uncharacterized protein</fullName>
    </submittedName>
</protein>
<comment type="caution">
    <text evidence="1">The sequence shown here is derived from an EMBL/GenBank/DDBJ whole genome shotgun (WGS) entry which is preliminary data.</text>
</comment>
<dbReference type="EMBL" id="VDGI01000001">
    <property type="protein sequence ID" value="TQR21818.1"/>
    <property type="molecule type" value="Genomic_DNA"/>
</dbReference>